<accession>A0ABW1S7B4</accession>
<gene>
    <name evidence="2" type="ORF">ACFQDM_05745</name>
</gene>
<keyword evidence="1" id="KW-1133">Transmembrane helix</keyword>
<keyword evidence="1" id="KW-0812">Transmembrane</keyword>
<protein>
    <submittedName>
        <fullName evidence="2">YggT family protein</fullName>
    </submittedName>
</protein>
<reference evidence="3" key="1">
    <citation type="journal article" date="2019" name="Int. J. Syst. Evol. Microbiol.">
        <title>The Global Catalogue of Microorganisms (GCM) 10K type strain sequencing project: providing services to taxonomists for standard genome sequencing and annotation.</title>
        <authorList>
            <consortium name="The Broad Institute Genomics Platform"/>
            <consortium name="The Broad Institute Genome Sequencing Center for Infectious Disease"/>
            <person name="Wu L."/>
            <person name="Ma J."/>
        </authorList>
    </citation>
    <scope>NUCLEOTIDE SEQUENCE [LARGE SCALE GENOMIC DNA]</scope>
    <source>
        <strain evidence="3">CGMCC-1.15741</strain>
    </source>
</reference>
<evidence type="ECO:0000313" key="3">
    <source>
        <dbReference type="Proteomes" id="UP001596303"/>
    </source>
</evidence>
<keyword evidence="1" id="KW-0472">Membrane</keyword>
<feature type="transmembrane region" description="Helical" evidence="1">
    <location>
        <begin position="79"/>
        <end position="104"/>
    </location>
</feature>
<name>A0ABW1S7B4_9PROT</name>
<evidence type="ECO:0000313" key="2">
    <source>
        <dbReference type="EMBL" id="MFC6197570.1"/>
    </source>
</evidence>
<sequence>MNNFLIWFLTTIIGLVQMLIGAYMLAIFIYFLTRLLVSFGGVSAHNPVVQFILQIGSSLIEPVLKPIRRVVPMINGIDLSIMALWIILYVISSFLGFLAGQIALSGLR</sequence>
<evidence type="ECO:0000256" key="1">
    <source>
        <dbReference type="SAM" id="Phobius"/>
    </source>
</evidence>
<dbReference type="InterPro" id="IPR003425">
    <property type="entry name" value="CCB3/YggT"/>
</dbReference>
<comment type="caution">
    <text evidence="2">The sequence shown here is derived from an EMBL/GenBank/DDBJ whole genome shotgun (WGS) entry which is preliminary data.</text>
</comment>
<keyword evidence="3" id="KW-1185">Reference proteome</keyword>
<proteinExistence type="predicted"/>
<dbReference type="EMBL" id="JBHSSW010000005">
    <property type="protein sequence ID" value="MFC6197570.1"/>
    <property type="molecule type" value="Genomic_DNA"/>
</dbReference>
<dbReference type="Proteomes" id="UP001596303">
    <property type="component" value="Unassembled WGS sequence"/>
</dbReference>
<dbReference type="RefSeq" id="WP_377376669.1">
    <property type="nucleotide sequence ID" value="NZ_JBHSSW010000005.1"/>
</dbReference>
<organism evidence="2 3">
    <name type="scientific">Ponticaulis profundi</name>
    <dbReference type="NCBI Taxonomy" id="2665222"/>
    <lineage>
        <taxon>Bacteria</taxon>
        <taxon>Pseudomonadati</taxon>
        <taxon>Pseudomonadota</taxon>
        <taxon>Alphaproteobacteria</taxon>
        <taxon>Hyphomonadales</taxon>
        <taxon>Hyphomonadaceae</taxon>
        <taxon>Ponticaulis</taxon>
    </lineage>
</organism>
<dbReference type="Pfam" id="PF02325">
    <property type="entry name" value="CCB3_YggT"/>
    <property type="match status" value="1"/>
</dbReference>
<feature type="transmembrane region" description="Helical" evidence="1">
    <location>
        <begin position="6"/>
        <end position="32"/>
    </location>
</feature>